<dbReference type="PRINTS" id="PR00261">
    <property type="entry name" value="LDLRECEPTOR"/>
</dbReference>
<dbReference type="GO" id="GO:0016192">
    <property type="term" value="P:vesicle-mediated transport"/>
    <property type="evidence" value="ECO:0007669"/>
    <property type="project" value="UniProtKB-ARBA"/>
</dbReference>
<evidence type="ECO:0000256" key="2">
    <source>
        <dbReference type="ARBA" id="ARBA00004308"/>
    </source>
</evidence>
<feature type="disulfide bond" evidence="8">
    <location>
        <begin position="258"/>
        <end position="273"/>
    </location>
</feature>
<evidence type="ECO:0000256" key="8">
    <source>
        <dbReference type="PROSITE-ProRule" id="PRU00124"/>
    </source>
</evidence>
<dbReference type="PANTHER" id="PTHR24270">
    <property type="entry name" value="LOW-DENSITY LIPOPROTEIN RECEPTOR-RELATED"/>
    <property type="match status" value="1"/>
</dbReference>
<evidence type="ECO:0000256" key="7">
    <source>
        <dbReference type="ARBA" id="ARBA00023157"/>
    </source>
</evidence>
<dbReference type="AlphaFoldDB" id="A0AA38I9Q1"/>
<keyword evidence="11" id="KW-1185">Reference proteome</keyword>
<proteinExistence type="predicted"/>
<dbReference type="InterPro" id="IPR002172">
    <property type="entry name" value="LDrepeatLR_classA_rpt"/>
</dbReference>
<keyword evidence="5 9" id="KW-1133">Transmembrane helix</keyword>
<evidence type="ECO:0000256" key="6">
    <source>
        <dbReference type="ARBA" id="ARBA00023136"/>
    </source>
</evidence>
<dbReference type="EMBL" id="JALNTZ010000005">
    <property type="protein sequence ID" value="KAJ3652022.1"/>
    <property type="molecule type" value="Genomic_DNA"/>
</dbReference>
<evidence type="ECO:0000256" key="9">
    <source>
        <dbReference type="SAM" id="Phobius"/>
    </source>
</evidence>
<dbReference type="SMART" id="SM00192">
    <property type="entry name" value="LDLa"/>
    <property type="match status" value="3"/>
</dbReference>
<dbReference type="InterPro" id="IPR050685">
    <property type="entry name" value="LDLR"/>
</dbReference>
<evidence type="ECO:0000313" key="11">
    <source>
        <dbReference type="Proteomes" id="UP001168821"/>
    </source>
</evidence>
<feature type="disulfide bond" evidence="8">
    <location>
        <begin position="284"/>
        <end position="302"/>
    </location>
</feature>
<protein>
    <submittedName>
        <fullName evidence="10">Uncharacterized protein</fullName>
    </submittedName>
</protein>
<dbReference type="PROSITE" id="PS01209">
    <property type="entry name" value="LDLRA_1"/>
    <property type="match status" value="2"/>
</dbReference>
<name>A0AA38I9Q1_9CUCU</name>
<dbReference type="Gene3D" id="4.10.400.10">
    <property type="entry name" value="Low-density Lipoprotein Receptor"/>
    <property type="match status" value="3"/>
</dbReference>
<reference evidence="10" key="1">
    <citation type="journal article" date="2023" name="G3 (Bethesda)">
        <title>Whole genome assemblies of Zophobas morio and Tenebrio molitor.</title>
        <authorList>
            <person name="Kaur S."/>
            <person name="Stinson S.A."/>
            <person name="diCenzo G.C."/>
        </authorList>
    </citation>
    <scope>NUCLEOTIDE SEQUENCE</scope>
    <source>
        <strain evidence="10">QUZm001</strain>
    </source>
</reference>
<dbReference type="Pfam" id="PF00057">
    <property type="entry name" value="Ldl_recept_a"/>
    <property type="match status" value="1"/>
</dbReference>
<comment type="caution">
    <text evidence="10">The sequence shown here is derived from an EMBL/GenBank/DDBJ whole genome shotgun (WGS) entry which is preliminary data.</text>
</comment>
<feature type="transmembrane region" description="Helical" evidence="9">
    <location>
        <begin position="65"/>
        <end position="87"/>
    </location>
</feature>
<dbReference type="SUPFAM" id="SSF57424">
    <property type="entry name" value="LDL receptor-like module"/>
    <property type="match status" value="3"/>
</dbReference>
<dbReference type="GO" id="GO:0012505">
    <property type="term" value="C:endomembrane system"/>
    <property type="evidence" value="ECO:0007669"/>
    <property type="project" value="UniProtKB-SubCell"/>
</dbReference>
<feature type="disulfide bond" evidence="8">
    <location>
        <begin position="277"/>
        <end position="289"/>
    </location>
</feature>
<keyword evidence="6 9" id="KW-0472">Membrane</keyword>
<keyword evidence="7 8" id="KW-1015">Disulfide bond</keyword>
<dbReference type="InterPro" id="IPR036055">
    <property type="entry name" value="LDL_receptor-like_sf"/>
</dbReference>
<gene>
    <name evidence="10" type="ORF">Zmor_018023</name>
</gene>
<organism evidence="10 11">
    <name type="scientific">Zophobas morio</name>
    <dbReference type="NCBI Taxonomy" id="2755281"/>
    <lineage>
        <taxon>Eukaryota</taxon>
        <taxon>Metazoa</taxon>
        <taxon>Ecdysozoa</taxon>
        <taxon>Arthropoda</taxon>
        <taxon>Hexapoda</taxon>
        <taxon>Insecta</taxon>
        <taxon>Pterygota</taxon>
        <taxon>Neoptera</taxon>
        <taxon>Endopterygota</taxon>
        <taxon>Coleoptera</taxon>
        <taxon>Polyphaga</taxon>
        <taxon>Cucujiformia</taxon>
        <taxon>Tenebrionidae</taxon>
        <taxon>Zophobas</taxon>
    </lineage>
</organism>
<accession>A0AA38I9Q1</accession>
<comment type="caution">
    <text evidence="8">Lacks conserved residue(s) required for the propagation of feature annotation.</text>
</comment>
<dbReference type="InterPro" id="IPR023415">
    <property type="entry name" value="LDLR_class-A_CS"/>
</dbReference>
<sequence>MILQPTTVELTKIHFYNREIPTISREIFDNQINNTVVIKKNLFRHKWVLKINEIGGGREKFQWRLVVYVLGLSCLVVAVVFGLYFTFGRGTKRVEFGTIFTFVKETNATEAAVELVTEVVPTLNLTTHEKQTRWKFCQNCTSRDHICLKQSEADIPQCVQPLDKKDPTGCGGFCSINTQFCQLLDNQSRIFQCSNLKNTLKCPRKTFNCGNMCINEHKRCDGIIHCSNKIDEMNCDCNLDTHFRCGNVTSCLLKIKKCDGFVDCWDKSDEIDCKQGCKNNTIPCLNGDCIPKENFCDGKYHCTDRSDEPQGCQL</sequence>
<dbReference type="GO" id="GO:0005886">
    <property type="term" value="C:plasma membrane"/>
    <property type="evidence" value="ECO:0007669"/>
    <property type="project" value="TreeGrafter"/>
</dbReference>
<comment type="subcellular location">
    <subcellularLocation>
        <location evidence="2">Endomembrane system</location>
    </subcellularLocation>
    <subcellularLocation>
        <location evidence="1">Membrane</location>
        <topology evidence="1">Single-pass membrane protein</topology>
    </subcellularLocation>
</comment>
<evidence type="ECO:0000313" key="10">
    <source>
        <dbReference type="EMBL" id="KAJ3652022.1"/>
    </source>
</evidence>
<evidence type="ECO:0000256" key="3">
    <source>
        <dbReference type="ARBA" id="ARBA00022692"/>
    </source>
</evidence>
<evidence type="ECO:0000256" key="5">
    <source>
        <dbReference type="ARBA" id="ARBA00022989"/>
    </source>
</evidence>
<dbReference type="Proteomes" id="UP001168821">
    <property type="component" value="Unassembled WGS sequence"/>
</dbReference>
<evidence type="ECO:0000256" key="4">
    <source>
        <dbReference type="ARBA" id="ARBA00022737"/>
    </source>
</evidence>
<keyword evidence="4" id="KW-0677">Repeat</keyword>
<dbReference type="PROSITE" id="PS50068">
    <property type="entry name" value="LDLRA_2"/>
    <property type="match status" value="3"/>
</dbReference>
<feature type="disulfide bond" evidence="8">
    <location>
        <begin position="220"/>
        <end position="235"/>
    </location>
</feature>
<keyword evidence="3 9" id="KW-0812">Transmembrane</keyword>
<evidence type="ECO:0000256" key="1">
    <source>
        <dbReference type="ARBA" id="ARBA00004167"/>
    </source>
</evidence>
<dbReference type="CDD" id="cd00112">
    <property type="entry name" value="LDLa"/>
    <property type="match status" value="3"/>
</dbReference>